<dbReference type="InterPro" id="IPR035461">
    <property type="entry name" value="GmhA/DiaA"/>
</dbReference>
<dbReference type="CDD" id="cd05006">
    <property type="entry name" value="SIS_GmhA"/>
    <property type="match status" value="1"/>
</dbReference>
<keyword evidence="3" id="KW-1185">Reference proteome</keyword>
<dbReference type="OrthoDB" id="9810929at2"/>
<evidence type="ECO:0000259" key="1">
    <source>
        <dbReference type="PROSITE" id="PS51464"/>
    </source>
</evidence>
<dbReference type="PANTHER" id="PTHR30390">
    <property type="entry name" value="SEDOHEPTULOSE 7-PHOSPHATE ISOMERASE / DNAA INITIATOR-ASSOCIATING FACTOR FOR REPLICATION INITIATION"/>
    <property type="match status" value="1"/>
</dbReference>
<reference evidence="2" key="1">
    <citation type="journal article" date="2014" name="Int. J. Syst. Evol. Microbiol.">
        <title>Complete genome sequence of Corynebacterium casei LMG S-19264T (=DSM 44701T), isolated from a smear-ripened cheese.</title>
        <authorList>
            <consortium name="US DOE Joint Genome Institute (JGI-PGF)"/>
            <person name="Walter F."/>
            <person name="Albersmeier A."/>
            <person name="Kalinowski J."/>
            <person name="Ruckert C."/>
        </authorList>
    </citation>
    <scope>NUCLEOTIDE SEQUENCE</scope>
    <source>
        <strain evidence="2">CGMCC 1.15758</strain>
    </source>
</reference>
<evidence type="ECO:0000313" key="2">
    <source>
        <dbReference type="EMBL" id="GGG07757.1"/>
    </source>
</evidence>
<dbReference type="GO" id="GO:0097367">
    <property type="term" value="F:carbohydrate derivative binding"/>
    <property type="evidence" value="ECO:0007669"/>
    <property type="project" value="InterPro"/>
</dbReference>
<dbReference type="PANTHER" id="PTHR30390:SF6">
    <property type="entry name" value="DNAA INITIATOR-ASSOCIATING PROTEIN DIAA"/>
    <property type="match status" value="1"/>
</dbReference>
<dbReference type="InterPro" id="IPR050099">
    <property type="entry name" value="SIS_GmhA/DiaA_subfam"/>
</dbReference>
<sequence>MEFSDRVKDHFSNSIQTSILIADGLADAIAHAGQVLVSSILSGKKILSCGSGGSAALSNYFSTQLLHKFSMERPALPAISLSSDSAALTSIANDHSFRYAFSQQISALGQSEDILLCMSTSGNAESIVEAIKVAHEKNMHIISLTGKDGGKIRAMYRPSDLELCIPSEQVACIHEGQLTIINCLCEAIDHGLFGV</sequence>
<dbReference type="RefSeq" id="WP_117003995.1">
    <property type="nucleotide sequence ID" value="NZ_BMJS01000057.1"/>
</dbReference>
<dbReference type="EMBL" id="BMJS01000057">
    <property type="protein sequence ID" value="GGG07757.1"/>
    <property type="molecule type" value="Genomic_DNA"/>
</dbReference>
<dbReference type="Proteomes" id="UP000636949">
    <property type="component" value="Unassembled WGS sequence"/>
</dbReference>
<name>A0A8J2Z725_9GAMM</name>
<reference evidence="2" key="2">
    <citation type="submission" date="2020-09" db="EMBL/GenBank/DDBJ databases">
        <authorList>
            <person name="Sun Q."/>
            <person name="Zhou Y."/>
        </authorList>
    </citation>
    <scope>NUCLEOTIDE SEQUENCE</scope>
    <source>
        <strain evidence="2">CGMCC 1.15758</strain>
    </source>
</reference>
<keyword evidence="2" id="KW-0413">Isomerase</keyword>
<feature type="domain" description="SIS" evidence="1">
    <location>
        <begin position="36"/>
        <end position="195"/>
    </location>
</feature>
<dbReference type="Pfam" id="PF13580">
    <property type="entry name" value="SIS_2"/>
    <property type="match status" value="1"/>
</dbReference>
<dbReference type="AlphaFoldDB" id="A0A8J2Z725"/>
<protein>
    <submittedName>
        <fullName evidence="2">Phosphoheptose isomerase</fullName>
    </submittedName>
</protein>
<dbReference type="Gene3D" id="3.40.50.10490">
    <property type="entry name" value="Glucose-6-phosphate isomerase like protein, domain 1"/>
    <property type="match status" value="1"/>
</dbReference>
<comment type="caution">
    <text evidence="2">The sequence shown here is derived from an EMBL/GenBank/DDBJ whole genome shotgun (WGS) entry which is preliminary data.</text>
</comment>
<dbReference type="PROSITE" id="PS51464">
    <property type="entry name" value="SIS"/>
    <property type="match status" value="1"/>
</dbReference>
<dbReference type="InterPro" id="IPR001347">
    <property type="entry name" value="SIS_dom"/>
</dbReference>
<dbReference type="GO" id="GO:1901135">
    <property type="term" value="P:carbohydrate derivative metabolic process"/>
    <property type="evidence" value="ECO:0007669"/>
    <property type="project" value="InterPro"/>
</dbReference>
<dbReference type="SUPFAM" id="SSF53697">
    <property type="entry name" value="SIS domain"/>
    <property type="match status" value="1"/>
</dbReference>
<dbReference type="GO" id="GO:0016853">
    <property type="term" value="F:isomerase activity"/>
    <property type="evidence" value="ECO:0007669"/>
    <property type="project" value="UniProtKB-KW"/>
</dbReference>
<dbReference type="InterPro" id="IPR046348">
    <property type="entry name" value="SIS_dom_sf"/>
</dbReference>
<accession>A0A8J2Z725</accession>
<proteinExistence type="predicted"/>
<organism evidence="2 3">
    <name type="scientific">Cysteiniphilum litorale</name>
    <dbReference type="NCBI Taxonomy" id="2056700"/>
    <lineage>
        <taxon>Bacteria</taxon>
        <taxon>Pseudomonadati</taxon>
        <taxon>Pseudomonadota</taxon>
        <taxon>Gammaproteobacteria</taxon>
        <taxon>Thiotrichales</taxon>
        <taxon>Fastidiosibacteraceae</taxon>
        <taxon>Cysteiniphilum</taxon>
    </lineage>
</organism>
<gene>
    <name evidence="2" type="primary">gmhA</name>
    <name evidence="2" type="ORF">GCM10010995_26620</name>
</gene>
<evidence type="ECO:0000313" key="3">
    <source>
        <dbReference type="Proteomes" id="UP000636949"/>
    </source>
</evidence>